<sequence length="128" mass="12629">MHISPFLSPTRGARIVPSTTSAAVRTTAAPSRTGASIAAAPNSAPPATSARPVSRGASKARAPAATAAPGPAVTSATGTSAAPSARSVVPFTTEPAALTEAVTAAARQMGTPFQQIEPREVVVPITAF</sequence>
<gene>
    <name evidence="2" type="ORF">VaNZ11_013153</name>
</gene>
<reference evidence="2 3" key="1">
    <citation type="journal article" date="2023" name="IScience">
        <title>Expanded male sex-determining region conserved during the evolution of homothallism in the green alga Volvox.</title>
        <authorList>
            <person name="Yamamoto K."/>
            <person name="Matsuzaki R."/>
            <person name="Mahakham W."/>
            <person name="Heman W."/>
            <person name="Sekimoto H."/>
            <person name="Kawachi M."/>
            <person name="Minakuchi Y."/>
            <person name="Toyoda A."/>
            <person name="Nozaki H."/>
        </authorList>
    </citation>
    <scope>NUCLEOTIDE SEQUENCE [LARGE SCALE GENOMIC DNA]</scope>
    <source>
        <strain evidence="2 3">NIES-4468</strain>
    </source>
</reference>
<protein>
    <submittedName>
        <fullName evidence="2">Uncharacterized protein</fullName>
    </submittedName>
</protein>
<dbReference type="EMBL" id="BSDZ01000080">
    <property type="protein sequence ID" value="GLI68698.1"/>
    <property type="molecule type" value="Genomic_DNA"/>
</dbReference>
<evidence type="ECO:0000256" key="1">
    <source>
        <dbReference type="SAM" id="MobiDB-lite"/>
    </source>
</evidence>
<feature type="compositionally biased region" description="Low complexity" evidence="1">
    <location>
        <begin position="18"/>
        <end position="85"/>
    </location>
</feature>
<proteinExistence type="predicted"/>
<evidence type="ECO:0000313" key="3">
    <source>
        <dbReference type="Proteomes" id="UP001165090"/>
    </source>
</evidence>
<feature type="non-terminal residue" evidence="2">
    <location>
        <position position="128"/>
    </location>
</feature>
<evidence type="ECO:0000313" key="2">
    <source>
        <dbReference type="EMBL" id="GLI68698.1"/>
    </source>
</evidence>
<accession>A0ABQ5SGV4</accession>
<comment type="caution">
    <text evidence="2">The sequence shown here is derived from an EMBL/GenBank/DDBJ whole genome shotgun (WGS) entry which is preliminary data.</text>
</comment>
<organism evidence="2 3">
    <name type="scientific">Volvox africanus</name>
    <dbReference type="NCBI Taxonomy" id="51714"/>
    <lineage>
        <taxon>Eukaryota</taxon>
        <taxon>Viridiplantae</taxon>
        <taxon>Chlorophyta</taxon>
        <taxon>core chlorophytes</taxon>
        <taxon>Chlorophyceae</taxon>
        <taxon>CS clade</taxon>
        <taxon>Chlamydomonadales</taxon>
        <taxon>Volvocaceae</taxon>
        <taxon>Volvox</taxon>
    </lineage>
</organism>
<dbReference type="Proteomes" id="UP001165090">
    <property type="component" value="Unassembled WGS sequence"/>
</dbReference>
<name>A0ABQ5SGV4_9CHLO</name>
<keyword evidence="3" id="KW-1185">Reference proteome</keyword>
<feature type="region of interest" description="Disordered" evidence="1">
    <location>
        <begin position="18"/>
        <end position="88"/>
    </location>
</feature>